<sequence>MTKDISRATALGVALLMNQAAAGIVDGLLGGGSSISEGSEGSEGGDSISPNVRKFQLNVTEIQTSLDGGDVRSMFALNGRPFNGADAIVIDEGDVVEIEYINSASTNSTMHAHGITQQGSMYSDGVPGVSQHPIQPGQNFTYTWQANEYGLYWLHDHVREEYQDGKAMPLYIRPKEDRQTPFHSFTNDSNALQSLTKQDRDPQIITLADYTTLNGTAQKTMSEEWHSELLCYDSILINNHGRKNCPSMDKLKSYADANSNALIAADFITAKGCPDIKQSTPAVPENVTLDADIWYDCTETNTTLPRFEFEWTSDGSDGSEQWGVLQMVSAASHWSYIVSIDEHPVYIYAQDGHYHTMPTSAPADAFEMVIGERLAVAFKLHTPGEYAVRVAVLNAPQILAAHATIKYGDAETVFVKEEGLPPLPASIPSINYGGGVVKENATVVESTQLLAYDAPAVPKPHQKADHTLIFTLQYDGTLYWGMSDNGAYVEQYDMAKQNAETPALFDMQGYLDASSTAHYPAHSVVDVVFITNGTTPQPPHPMHFHGLHRHLLATGTLTGDWNYTDVADFDAKHPDTINWINPAYIDTFNTPTSMPDAPSYLITRFQAGDAEPTLLHCHIGSHKAQGMEYLLIAQGEQPDIPTYYHKKAAGEL</sequence>
<dbReference type="InterPro" id="IPR002355">
    <property type="entry name" value="Cu_oxidase_Cu_BS"/>
</dbReference>
<gene>
    <name evidence="8" type="ORF">E3P99_04123</name>
</gene>
<dbReference type="InterPro" id="IPR011707">
    <property type="entry name" value="Cu-oxidase-like_N"/>
</dbReference>
<dbReference type="GO" id="GO:0016491">
    <property type="term" value="F:oxidoreductase activity"/>
    <property type="evidence" value="ECO:0007669"/>
    <property type="project" value="UniProtKB-KW"/>
</dbReference>
<keyword evidence="2" id="KW-0479">Metal-binding</keyword>
<dbReference type="EMBL" id="SPNW01000156">
    <property type="protein sequence ID" value="TIA84715.1"/>
    <property type="molecule type" value="Genomic_DNA"/>
</dbReference>
<evidence type="ECO:0000313" key="9">
    <source>
        <dbReference type="Proteomes" id="UP000310189"/>
    </source>
</evidence>
<dbReference type="Proteomes" id="UP000310189">
    <property type="component" value="Unassembled WGS sequence"/>
</dbReference>
<dbReference type="Pfam" id="PF07732">
    <property type="entry name" value="Cu-oxidase_3"/>
    <property type="match status" value="1"/>
</dbReference>
<keyword evidence="9" id="KW-1185">Reference proteome</keyword>
<evidence type="ECO:0000256" key="4">
    <source>
        <dbReference type="ARBA" id="ARBA00023008"/>
    </source>
</evidence>
<evidence type="ECO:0000259" key="6">
    <source>
        <dbReference type="Pfam" id="PF07731"/>
    </source>
</evidence>
<dbReference type="InterPro" id="IPR045087">
    <property type="entry name" value="Cu-oxidase_fam"/>
</dbReference>
<accession>A0A4T0FC64</accession>
<comment type="similarity">
    <text evidence="1">Belongs to the multicopper oxidase family.</text>
</comment>
<name>A0A4T0FC64_9BASI</name>
<dbReference type="OrthoDB" id="2121828at2759"/>
<dbReference type="Pfam" id="PF07731">
    <property type="entry name" value="Cu-oxidase_2"/>
    <property type="match status" value="1"/>
</dbReference>
<proteinExistence type="inferred from homology"/>
<reference evidence="8 9" key="1">
    <citation type="submission" date="2019-03" db="EMBL/GenBank/DDBJ databases">
        <title>Sequencing 23 genomes of Wallemia ichthyophaga.</title>
        <authorList>
            <person name="Gostincar C."/>
        </authorList>
    </citation>
    <scope>NUCLEOTIDE SEQUENCE [LARGE SCALE GENOMIC DNA]</scope>
    <source>
        <strain evidence="8 9">EXF-5753</strain>
    </source>
</reference>
<evidence type="ECO:0000256" key="3">
    <source>
        <dbReference type="ARBA" id="ARBA00023002"/>
    </source>
</evidence>
<keyword evidence="4" id="KW-0186">Copper</keyword>
<keyword evidence="3" id="KW-0560">Oxidoreductase</keyword>
<dbReference type="InterPro" id="IPR008972">
    <property type="entry name" value="Cupredoxin"/>
</dbReference>
<dbReference type="SUPFAM" id="SSF49503">
    <property type="entry name" value="Cupredoxins"/>
    <property type="match status" value="3"/>
</dbReference>
<dbReference type="CDD" id="cd13850">
    <property type="entry name" value="CuRO_1_Abr2_like"/>
    <property type="match status" value="1"/>
</dbReference>
<feature type="domain" description="Plastocyanin-like" evidence="6">
    <location>
        <begin position="496"/>
        <end position="627"/>
    </location>
</feature>
<evidence type="ECO:0000256" key="1">
    <source>
        <dbReference type="ARBA" id="ARBA00010609"/>
    </source>
</evidence>
<dbReference type="PANTHER" id="PTHR11709">
    <property type="entry name" value="MULTI-COPPER OXIDASE"/>
    <property type="match status" value="1"/>
</dbReference>
<evidence type="ECO:0000256" key="2">
    <source>
        <dbReference type="ARBA" id="ARBA00022723"/>
    </source>
</evidence>
<evidence type="ECO:0000313" key="8">
    <source>
        <dbReference type="EMBL" id="TIA84715.1"/>
    </source>
</evidence>
<feature type="domain" description="Plastocyanin-like" evidence="7">
    <location>
        <begin position="59"/>
        <end position="176"/>
    </location>
</feature>
<comment type="caution">
    <text evidence="8">The sequence shown here is derived from an EMBL/GenBank/DDBJ whole genome shotgun (WGS) entry which is preliminary data.</text>
</comment>
<dbReference type="AlphaFoldDB" id="A0A4T0FC64"/>
<dbReference type="InterPro" id="IPR011706">
    <property type="entry name" value="Cu-oxidase_C"/>
</dbReference>
<protein>
    <recommendedName>
        <fullName evidence="10">Plastocyanin-like domain-containing protein</fullName>
    </recommendedName>
</protein>
<evidence type="ECO:0008006" key="10">
    <source>
        <dbReference type="Google" id="ProtNLM"/>
    </source>
</evidence>
<dbReference type="Gene3D" id="2.60.40.420">
    <property type="entry name" value="Cupredoxins - blue copper proteins"/>
    <property type="match status" value="3"/>
</dbReference>
<organism evidence="8 9">
    <name type="scientific">Wallemia hederae</name>
    <dbReference type="NCBI Taxonomy" id="1540922"/>
    <lineage>
        <taxon>Eukaryota</taxon>
        <taxon>Fungi</taxon>
        <taxon>Dikarya</taxon>
        <taxon>Basidiomycota</taxon>
        <taxon>Wallemiomycotina</taxon>
        <taxon>Wallemiomycetes</taxon>
        <taxon>Wallemiales</taxon>
        <taxon>Wallemiaceae</taxon>
        <taxon>Wallemia</taxon>
    </lineage>
</organism>
<dbReference type="GO" id="GO:0005507">
    <property type="term" value="F:copper ion binding"/>
    <property type="evidence" value="ECO:0007669"/>
    <property type="project" value="InterPro"/>
</dbReference>
<keyword evidence="5" id="KW-0325">Glycoprotein</keyword>
<evidence type="ECO:0000259" key="7">
    <source>
        <dbReference type="Pfam" id="PF07732"/>
    </source>
</evidence>
<evidence type="ECO:0000256" key="5">
    <source>
        <dbReference type="ARBA" id="ARBA00023180"/>
    </source>
</evidence>
<dbReference type="PANTHER" id="PTHR11709:SF488">
    <property type="entry name" value="LACCASE-RELATED"/>
    <property type="match status" value="1"/>
</dbReference>
<dbReference type="PROSITE" id="PS00080">
    <property type="entry name" value="MULTICOPPER_OXIDASE2"/>
    <property type="match status" value="1"/>
</dbReference>